<evidence type="ECO:0000313" key="1">
    <source>
        <dbReference type="EMBL" id="AGE53880.1"/>
    </source>
</evidence>
<dbReference type="Proteomes" id="UP000247091">
    <property type="component" value="Segment"/>
</dbReference>
<protein>
    <submittedName>
        <fullName evidence="1">Uncharacterized protein</fullName>
    </submittedName>
</protein>
<organism evidence="1 2">
    <name type="scientific">Paramecium bursaria Chlorella virus IL3A</name>
    <name type="common">PBCV-IL3A</name>
    <dbReference type="NCBI Taxonomy" id="46019"/>
    <lineage>
        <taxon>Viruses</taxon>
        <taxon>Varidnaviria</taxon>
        <taxon>Bamfordvirae</taxon>
        <taxon>Nucleocytoviricota</taxon>
        <taxon>Megaviricetes</taxon>
        <taxon>Algavirales</taxon>
        <taxon>Phycodnaviridae</taxon>
        <taxon>Chlorovirus</taxon>
        <taxon>Chlorovirus illinoense</taxon>
    </lineage>
</organism>
<organismHost>
    <name type="scientific">Chlorella</name>
    <dbReference type="NCBI Taxonomy" id="3071"/>
</organismHost>
<gene>
    <name evidence="1" type="primary">IL-3A_368L</name>
    <name evidence="1" type="ORF">PBCVIL3A_368L</name>
</gene>
<accession>M1I5W4</accession>
<sequence length="355" mass="41978">MNIDIYNEISKSLPVRDVANMCIAINDHRIIIERKQRLYDEIFAIKMRSLWFGRLICLLRVFNNTSFWFQYHPDVFAITNRVKHEFTHAFIGWKVDLCGNMLYLSTSVLEEIISVSVKLTSPYHAIRFGDPVSFSFDIQHTSIPLDIDSFKPVSDFSTILNATYEALKLKTSQAGFYTQHGVQWENFVSTKRMEEVFKENIGSGWEETEHGIYSSIKDDIHVELKFLGWIKLRHKKCQSILYLAPHGYSYYGDLPSTERGYCGLMTKKVMNILHDFDDYYMLYPVRMYKRYKICFKIHDKKYCTPSWYELKLLTGMSERKMKKLSTKNRLGAYINFDEHLYRRKKISFKVSANFE</sequence>
<proteinExistence type="predicted"/>
<name>M1I5W4_PBCVI</name>
<evidence type="ECO:0000313" key="2">
    <source>
        <dbReference type="Proteomes" id="UP000247091"/>
    </source>
</evidence>
<reference evidence="1 2" key="1">
    <citation type="submission" date="2012-10" db="EMBL/GenBank/DDBJ databases">
        <title>Towards defining the chloroviruses: a genomic journey through a genus of large DNA viruses.</title>
        <authorList>
            <person name="Jeanniard A."/>
            <person name="Dunigan D.D."/>
            <person name="Gurnon J.R."/>
            <person name="Agarkova I."/>
            <person name="Kang M."/>
            <person name="Vitek J."/>
            <person name="Duncan G."/>
            <person name="McClung O.W."/>
            <person name="Larsen M."/>
            <person name="Claverie J.-M."/>
            <person name="Van Etten J.L."/>
            <person name="Blanc G."/>
        </authorList>
    </citation>
    <scope>NUCLEOTIDE SEQUENCE [LARGE SCALE GENOMIC DNA]</scope>
</reference>
<dbReference type="EMBL" id="JX997169">
    <property type="protein sequence ID" value="AGE53880.1"/>
    <property type="molecule type" value="Genomic_DNA"/>
</dbReference>